<evidence type="ECO:0000313" key="1">
    <source>
        <dbReference type="EMBL" id="KIE12149.1"/>
    </source>
</evidence>
<name>A0A0C1R3M3_9CYAN</name>
<gene>
    <name evidence="1" type="ORF">DA73_0211265</name>
</gene>
<sequence>MKGLSLKSNSSNVSFPKNFQDRSSKQTALWSWLQGRWQRLIQELASANELKVWQKCDRHGSTYWEAYDPITGKRYYSGSEADVIAWIEQLYVGKRIGS</sequence>
<reference evidence="1" key="1">
    <citation type="journal article" date="2015" name="Genome Announc.">
        <title>Draft Genome Sequence of Tolypothrix boutellei Strain VB521301.</title>
        <authorList>
            <person name="Chandrababunaidu M.M."/>
            <person name="Singh D."/>
            <person name="Sen D."/>
            <person name="Bhan S."/>
            <person name="Das S."/>
            <person name="Gupta A."/>
            <person name="Adhikary S.P."/>
            <person name="Tripathy S."/>
        </authorList>
    </citation>
    <scope>NUCLEOTIDE SEQUENCE</scope>
    <source>
        <strain evidence="1">VB521301</strain>
    </source>
</reference>
<organism evidence="1">
    <name type="scientific">Tolypothrix bouteillei VB521301</name>
    <dbReference type="NCBI Taxonomy" id="1479485"/>
    <lineage>
        <taxon>Bacteria</taxon>
        <taxon>Bacillati</taxon>
        <taxon>Cyanobacteriota</taxon>
        <taxon>Cyanophyceae</taxon>
        <taxon>Nostocales</taxon>
        <taxon>Tolypothrichaceae</taxon>
        <taxon>Tolypothrix</taxon>
    </lineage>
</organism>
<protein>
    <submittedName>
        <fullName evidence="1">Uncharacterized protein</fullName>
    </submittedName>
</protein>
<accession>A0A0C1R3M3</accession>
<dbReference type="STRING" id="1479485.DA73_0211265"/>
<dbReference type="RefSeq" id="WP_038079897.1">
    <property type="nucleotide sequence ID" value="NZ_JHEG04000001.1"/>
</dbReference>
<proteinExistence type="predicted"/>
<comment type="caution">
    <text evidence="1">The sequence shown here is derived from an EMBL/GenBank/DDBJ whole genome shotgun (WGS) entry which is preliminary data.</text>
</comment>
<dbReference type="AlphaFoldDB" id="A0A0C1R3M3"/>
<dbReference type="EMBL" id="JHEG02000037">
    <property type="protein sequence ID" value="KIE12149.1"/>
    <property type="molecule type" value="Genomic_DNA"/>
</dbReference>